<keyword evidence="2" id="KW-1185">Reference proteome</keyword>
<dbReference type="EMBL" id="CAKKLH010000246">
    <property type="protein sequence ID" value="CAH0106951.1"/>
    <property type="molecule type" value="Genomic_DNA"/>
</dbReference>
<accession>A0A8J2RPB9</accession>
<dbReference type="Proteomes" id="UP000789390">
    <property type="component" value="Unassembled WGS sequence"/>
</dbReference>
<protein>
    <submittedName>
        <fullName evidence="1">Uncharacterized protein</fullName>
    </submittedName>
</protein>
<reference evidence="1" key="1">
    <citation type="submission" date="2021-11" db="EMBL/GenBank/DDBJ databases">
        <authorList>
            <person name="Schell T."/>
        </authorList>
    </citation>
    <scope>NUCLEOTIDE SEQUENCE</scope>
    <source>
        <strain evidence="1">M5</strain>
    </source>
</reference>
<dbReference type="AlphaFoldDB" id="A0A8J2RPB9"/>
<evidence type="ECO:0000313" key="2">
    <source>
        <dbReference type="Proteomes" id="UP000789390"/>
    </source>
</evidence>
<gene>
    <name evidence="1" type="ORF">DGAL_LOCUS10121</name>
</gene>
<name>A0A8J2RPB9_9CRUS</name>
<proteinExistence type="predicted"/>
<organism evidence="1 2">
    <name type="scientific">Daphnia galeata</name>
    <dbReference type="NCBI Taxonomy" id="27404"/>
    <lineage>
        <taxon>Eukaryota</taxon>
        <taxon>Metazoa</taxon>
        <taxon>Ecdysozoa</taxon>
        <taxon>Arthropoda</taxon>
        <taxon>Crustacea</taxon>
        <taxon>Branchiopoda</taxon>
        <taxon>Diplostraca</taxon>
        <taxon>Cladocera</taxon>
        <taxon>Anomopoda</taxon>
        <taxon>Daphniidae</taxon>
        <taxon>Daphnia</taxon>
    </lineage>
</organism>
<evidence type="ECO:0000313" key="1">
    <source>
        <dbReference type="EMBL" id="CAH0106951.1"/>
    </source>
</evidence>
<comment type="caution">
    <text evidence="1">The sequence shown here is derived from an EMBL/GenBank/DDBJ whole genome shotgun (WGS) entry which is preliminary data.</text>
</comment>
<sequence>MEEMVYVPHLSFGGQFGEFRLSIIHFAVLAILLNFRENMSSINQVRLLISKFYFKVAKTTSILKEQLNNWRLANQQREIIGHRKRIHTSLDQSSDSQHDEACEESFISIIMTIKPRCKLASLSLYSLSSQSIQSLFTPSISRLTIVVHRRSCLPDSGPFERFCGKVVEVTFPGEILYRRSNDGTLSVTERYCRPITAAALPHNHSRGKLE</sequence>